<comment type="caution">
    <text evidence="1">The sequence shown here is derived from an EMBL/GenBank/DDBJ whole genome shotgun (WGS) entry which is preliminary data.</text>
</comment>
<dbReference type="Proteomes" id="UP001597319">
    <property type="component" value="Unassembled WGS sequence"/>
</dbReference>
<dbReference type="SUPFAM" id="SSF81585">
    <property type="entry name" value="PsbU/PolX domain-like"/>
    <property type="match status" value="1"/>
</dbReference>
<proteinExistence type="predicted"/>
<dbReference type="Pfam" id="PF12836">
    <property type="entry name" value="HHH_3"/>
    <property type="match status" value="1"/>
</dbReference>
<dbReference type="SUPFAM" id="SSF47781">
    <property type="entry name" value="RuvA domain 2-like"/>
    <property type="match status" value="2"/>
</dbReference>
<organism evidence="1 2">
    <name type="scientific">Aquimarina rubra</name>
    <dbReference type="NCBI Taxonomy" id="1920033"/>
    <lineage>
        <taxon>Bacteria</taxon>
        <taxon>Pseudomonadati</taxon>
        <taxon>Bacteroidota</taxon>
        <taxon>Flavobacteriia</taxon>
        <taxon>Flavobacteriales</taxon>
        <taxon>Flavobacteriaceae</taxon>
        <taxon>Aquimarina</taxon>
    </lineage>
</organism>
<keyword evidence="2" id="KW-1185">Reference proteome</keyword>
<dbReference type="InterPro" id="IPR051675">
    <property type="entry name" value="Endo/Exo/Phosphatase_dom_1"/>
</dbReference>
<sequence>MKSIKSHFEIHQRFRNGILLLIILIFGLVLGLCFFPDSASSSNGFQELSEFQTEIDSLKQQAIDQKKSYTLKPFNPNFITDYKGYVLGLSTEELDRLYAYRKENKWINSVSDFKKVTGVSDSLLAKISPLFKFPDWIQNSKKTKSYKKPKYPVKSFEEKGDLNNITSIRFQEEIGVPDFIAERIIKHRNDLQGFIDDIQLKDVKGLYDHQRRKILSLYTVKTNKEIKKVNINQASVKELMEVPYFDFETALDIKDFIEENNGISDFEELGKIEGFSLEKIDRIALYLTLK</sequence>
<evidence type="ECO:0000313" key="2">
    <source>
        <dbReference type="Proteomes" id="UP001597319"/>
    </source>
</evidence>
<gene>
    <name evidence="1" type="ORF">ACFSR1_18335</name>
</gene>
<dbReference type="EMBL" id="JBHULE010000019">
    <property type="protein sequence ID" value="MFD2564648.1"/>
    <property type="molecule type" value="Genomic_DNA"/>
</dbReference>
<dbReference type="PANTHER" id="PTHR21180:SF32">
    <property type="entry name" value="ENDONUCLEASE_EXONUCLEASE_PHOSPHATASE FAMILY DOMAIN-CONTAINING PROTEIN 1"/>
    <property type="match status" value="1"/>
</dbReference>
<reference evidence="2" key="1">
    <citation type="journal article" date="2019" name="Int. J. Syst. Evol. Microbiol.">
        <title>The Global Catalogue of Microorganisms (GCM) 10K type strain sequencing project: providing services to taxonomists for standard genome sequencing and annotation.</title>
        <authorList>
            <consortium name="The Broad Institute Genomics Platform"/>
            <consortium name="The Broad Institute Genome Sequencing Center for Infectious Disease"/>
            <person name="Wu L."/>
            <person name="Ma J."/>
        </authorList>
    </citation>
    <scope>NUCLEOTIDE SEQUENCE [LARGE SCALE GENOMIC DNA]</scope>
    <source>
        <strain evidence="2">KCTC 52274</strain>
    </source>
</reference>
<protein>
    <submittedName>
        <fullName evidence="1">Helix-hairpin-helix domain-containing protein</fullName>
    </submittedName>
</protein>
<dbReference type="RefSeq" id="WP_378294470.1">
    <property type="nucleotide sequence ID" value="NZ_JBHULE010000019.1"/>
</dbReference>
<accession>A0ABW5LIF7</accession>
<name>A0ABW5LIF7_9FLAO</name>
<evidence type="ECO:0000313" key="1">
    <source>
        <dbReference type="EMBL" id="MFD2564648.1"/>
    </source>
</evidence>
<dbReference type="Gene3D" id="1.10.150.280">
    <property type="entry name" value="AF1531-like domain"/>
    <property type="match status" value="1"/>
</dbReference>
<dbReference type="PANTHER" id="PTHR21180">
    <property type="entry name" value="ENDONUCLEASE/EXONUCLEASE/PHOSPHATASE FAMILY DOMAIN-CONTAINING PROTEIN 1"/>
    <property type="match status" value="1"/>
</dbReference>
<dbReference type="InterPro" id="IPR010994">
    <property type="entry name" value="RuvA_2-like"/>
</dbReference>